<protein>
    <submittedName>
        <fullName evidence="1">Uncharacterized protein</fullName>
    </submittedName>
</protein>
<gene>
    <name evidence="1" type="ORF">SFSGTM_05350</name>
</gene>
<organism evidence="1 2">
    <name type="scientific">Sulfuriferula nivalis</name>
    <dbReference type="NCBI Taxonomy" id="2675298"/>
    <lineage>
        <taxon>Bacteria</taxon>
        <taxon>Pseudomonadati</taxon>
        <taxon>Pseudomonadota</taxon>
        <taxon>Betaproteobacteria</taxon>
        <taxon>Nitrosomonadales</taxon>
        <taxon>Sulfuricellaceae</taxon>
        <taxon>Sulfuriferula</taxon>
    </lineage>
</organism>
<dbReference type="Proteomes" id="UP000463939">
    <property type="component" value="Chromosome"/>
</dbReference>
<dbReference type="AlphaFoldDB" id="A0A809SCD9"/>
<keyword evidence="2" id="KW-1185">Reference proteome</keyword>
<name>A0A809SCD9_9PROT</name>
<accession>A0A809SCD9</accession>
<evidence type="ECO:0000313" key="2">
    <source>
        <dbReference type="Proteomes" id="UP000463939"/>
    </source>
</evidence>
<dbReference type="KEGG" id="sniv:SFSGTM_05350"/>
<proteinExistence type="predicted"/>
<reference evidence="2" key="1">
    <citation type="submission" date="2019-11" db="EMBL/GenBank/DDBJ databases">
        <title>Isolation and characterization of a novel species in the genus Sulfuriferula.</title>
        <authorList>
            <person name="Mochizuki J."/>
            <person name="Kojima H."/>
            <person name="Fukui M."/>
        </authorList>
    </citation>
    <scope>NUCLEOTIDE SEQUENCE [LARGE SCALE GENOMIC DNA]</scope>
    <source>
        <strain evidence="2">SGTM</strain>
    </source>
</reference>
<sequence length="96" mass="10755">MLQQKVVQAAVLRSEKANMLIATGEYELWYPLAATPDLTLLIHDKLASSYAEPLRQAMLNLPVEAINSLQEVIHVPIKRFVVSNKQDYAPLLGLLK</sequence>
<dbReference type="EMBL" id="AP021881">
    <property type="protein sequence ID" value="BBO99826.1"/>
    <property type="molecule type" value="Genomic_DNA"/>
</dbReference>
<evidence type="ECO:0000313" key="1">
    <source>
        <dbReference type="EMBL" id="BBO99826.1"/>
    </source>
</evidence>